<evidence type="ECO:0000259" key="1">
    <source>
        <dbReference type="Pfam" id="PF12417"/>
    </source>
</evidence>
<gene>
    <name evidence="2" type="ORF">K491DRAFT_680611</name>
</gene>
<sequence>MSQDNSRSTFRCIGKGSCGSVWAQNEFQAIKREDCHPERSVQNDFNMHRRLLEALEASRHLTKMCVPRCHELIQNDNTRWWDEHGPNFPASYSHCKTLISERIPALNATARQHLIQAFCPTERQEFVKSNPSDQDCLVRLYLGRRRHTARSERPSKLNIFSLRNFPLHLDQVELLGLDALPYAKIMAETLAVMHWAAGIDGNDVEFVLASPRCGDDSTTTFDSPSIGRHALWVLDFDCCRSMTPDEHGVEQACGAFFRNDPYYPRPNPANEGDDRLWLEFRRHFIETSRNLLGSDSELPEMLMTRIEAVAMEKRREQVAAASNHA</sequence>
<proteinExistence type="predicted"/>
<dbReference type="Proteomes" id="UP000799324">
    <property type="component" value="Unassembled WGS sequence"/>
</dbReference>
<dbReference type="InterPro" id="IPR022137">
    <property type="entry name" value="Znf_prot_DUF3669"/>
</dbReference>
<dbReference type="AlphaFoldDB" id="A0A6A6T3C7"/>
<organism evidence="2 3">
    <name type="scientific">Lophiostoma macrostomum CBS 122681</name>
    <dbReference type="NCBI Taxonomy" id="1314788"/>
    <lineage>
        <taxon>Eukaryota</taxon>
        <taxon>Fungi</taxon>
        <taxon>Dikarya</taxon>
        <taxon>Ascomycota</taxon>
        <taxon>Pezizomycotina</taxon>
        <taxon>Dothideomycetes</taxon>
        <taxon>Pleosporomycetidae</taxon>
        <taxon>Pleosporales</taxon>
        <taxon>Lophiostomataceae</taxon>
        <taxon>Lophiostoma</taxon>
    </lineage>
</organism>
<dbReference type="Pfam" id="PF12417">
    <property type="entry name" value="DUF3669"/>
    <property type="match status" value="1"/>
</dbReference>
<feature type="domain" description="DUF3669" evidence="1">
    <location>
        <begin position="231"/>
        <end position="294"/>
    </location>
</feature>
<protein>
    <recommendedName>
        <fullName evidence="1">DUF3669 domain-containing protein</fullName>
    </recommendedName>
</protein>
<evidence type="ECO:0000313" key="2">
    <source>
        <dbReference type="EMBL" id="KAF2653308.1"/>
    </source>
</evidence>
<name>A0A6A6T3C7_9PLEO</name>
<dbReference type="EMBL" id="MU004383">
    <property type="protein sequence ID" value="KAF2653308.1"/>
    <property type="molecule type" value="Genomic_DNA"/>
</dbReference>
<reference evidence="2" key="1">
    <citation type="journal article" date="2020" name="Stud. Mycol.">
        <title>101 Dothideomycetes genomes: a test case for predicting lifestyles and emergence of pathogens.</title>
        <authorList>
            <person name="Haridas S."/>
            <person name="Albert R."/>
            <person name="Binder M."/>
            <person name="Bloem J."/>
            <person name="Labutti K."/>
            <person name="Salamov A."/>
            <person name="Andreopoulos B."/>
            <person name="Baker S."/>
            <person name="Barry K."/>
            <person name="Bills G."/>
            <person name="Bluhm B."/>
            <person name="Cannon C."/>
            <person name="Castanera R."/>
            <person name="Culley D."/>
            <person name="Daum C."/>
            <person name="Ezra D."/>
            <person name="Gonzalez J."/>
            <person name="Henrissat B."/>
            <person name="Kuo A."/>
            <person name="Liang C."/>
            <person name="Lipzen A."/>
            <person name="Lutzoni F."/>
            <person name="Magnuson J."/>
            <person name="Mondo S."/>
            <person name="Nolan M."/>
            <person name="Ohm R."/>
            <person name="Pangilinan J."/>
            <person name="Park H.-J."/>
            <person name="Ramirez L."/>
            <person name="Alfaro M."/>
            <person name="Sun H."/>
            <person name="Tritt A."/>
            <person name="Yoshinaga Y."/>
            <person name="Zwiers L.-H."/>
            <person name="Turgeon B."/>
            <person name="Goodwin S."/>
            <person name="Spatafora J."/>
            <person name="Crous P."/>
            <person name="Grigoriev I."/>
        </authorList>
    </citation>
    <scope>NUCLEOTIDE SEQUENCE</scope>
    <source>
        <strain evidence="2">CBS 122681</strain>
    </source>
</reference>
<keyword evidence="3" id="KW-1185">Reference proteome</keyword>
<dbReference type="PANTHER" id="PTHR40780:SF3">
    <property type="entry name" value="DUF3669 DOMAIN-CONTAINING PROTEIN"/>
    <property type="match status" value="1"/>
</dbReference>
<dbReference type="OrthoDB" id="2993351at2759"/>
<evidence type="ECO:0000313" key="3">
    <source>
        <dbReference type="Proteomes" id="UP000799324"/>
    </source>
</evidence>
<accession>A0A6A6T3C7</accession>
<dbReference type="PANTHER" id="PTHR40780">
    <property type="entry name" value="DUF3669 DOMAIN-CONTAINING PROTEIN"/>
    <property type="match status" value="1"/>
</dbReference>